<gene>
    <name evidence="10" type="ORF">EJ05DRAFT_488298</name>
</gene>
<sequence length="519" mass="58635">MVSLFALTGVCIGVAIVRTIILAIYERLRYRRAVHQHGCRAPRKYPNLDPLLGMDLFCRIRMADFRGQRSNFYRDMHRKLGGTFQMKTCGVTEVQTADPENIQAIAATNFGDWGVGPMRGDIGAPFLDRGIFTDDGEFWKHSRALVKPTFNRAEVADLPSFENHVQRFMEHIPKDGETFDMLHLAKRLFLDTSTEFIFGQSVESLQPETPFETDRFLKAFDRSLLNLALRIITGPFHFLFSLDPGYKPAYTIVHEFVDKNVHKALAKRAQALNPSSLPSAEKAADPHDSGKYILLDGMTQQITDPIALRAQIINVFFPARDTSAIAFSNCIWELAQHPPAWSSLRAEALALGTQPLTFEVIKALPVTKSIINETLRLHLPASRIGRAALRDTVLPVGGGPDGRSPLFVPKGRVAEMDLYSLHRDKSIWGEDADEWEPERWGPGRPLWEAKWQYVPFLGGVRMCPAQNMVLIQVAYLLVRVAREWERCEFRDETGVFEEEIKLTVESRRGVRIGFGGKQS</sequence>
<keyword evidence="3 8" id="KW-0349">Heme</keyword>
<dbReference type="InterPro" id="IPR036396">
    <property type="entry name" value="Cyt_P450_sf"/>
</dbReference>
<dbReference type="OrthoDB" id="1470350at2759"/>
<evidence type="ECO:0000256" key="6">
    <source>
        <dbReference type="ARBA" id="ARBA00023004"/>
    </source>
</evidence>
<keyword evidence="5" id="KW-0560">Oxidoreductase</keyword>
<evidence type="ECO:0000256" key="7">
    <source>
        <dbReference type="ARBA" id="ARBA00023033"/>
    </source>
</evidence>
<organism evidence="10 11">
    <name type="scientific">Pseudovirgaria hyperparasitica</name>
    <dbReference type="NCBI Taxonomy" id="470096"/>
    <lineage>
        <taxon>Eukaryota</taxon>
        <taxon>Fungi</taxon>
        <taxon>Dikarya</taxon>
        <taxon>Ascomycota</taxon>
        <taxon>Pezizomycotina</taxon>
        <taxon>Dothideomycetes</taxon>
        <taxon>Dothideomycetes incertae sedis</taxon>
        <taxon>Acrospermales</taxon>
        <taxon>Acrospermaceae</taxon>
        <taxon>Pseudovirgaria</taxon>
    </lineage>
</organism>
<evidence type="ECO:0000256" key="8">
    <source>
        <dbReference type="PIRSR" id="PIRSR602402-1"/>
    </source>
</evidence>
<proteinExistence type="inferred from homology"/>
<evidence type="ECO:0000256" key="5">
    <source>
        <dbReference type="ARBA" id="ARBA00023002"/>
    </source>
</evidence>
<feature type="binding site" description="axial binding residue" evidence="8">
    <location>
        <position position="463"/>
    </location>
    <ligand>
        <name>heme</name>
        <dbReference type="ChEBI" id="CHEBI:30413"/>
    </ligand>
    <ligandPart>
        <name>Fe</name>
        <dbReference type="ChEBI" id="CHEBI:18248"/>
    </ligandPart>
</feature>
<reference evidence="10" key="1">
    <citation type="journal article" date="2020" name="Stud. Mycol.">
        <title>101 Dothideomycetes genomes: a test case for predicting lifestyles and emergence of pathogens.</title>
        <authorList>
            <person name="Haridas S."/>
            <person name="Albert R."/>
            <person name="Binder M."/>
            <person name="Bloem J."/>
            <person name="Labutti K."/>
            <person name="Salamov A."/>
            <person name="Andreopoulos B."/>
            <person name="Baker S."/>
            <person name="Barry K."/>
            <person name="Bills G."/>
            <person name="Bluhm B."/>
            <person name="Cannon C."/>
            <person name="Castanera R."/>
            <person name="Culley D."/>
            <person name="Daum C."/>
            <person name="Ezra D."/>
            <person name="Gonzalez J."/>
            <person name="Henrissat B."/>
            <person name="Kuo A."/>
            <person name="Liang C."/>
            <person name="Lipzen A."/>
            <person name="Lutzoni F."/>
            <person name="Magnuson J."/>
            <person name="Mondo S."/>
            <person name="Nolan M."/>
            <person name="Ohm R."/>
            <person name="Pangilinan J."/>
            <person name="Park H.-J."/>
            <person name="Ramirez L."/>
            <person name="Alfaro M."/>
            <person name="Sun H."/>
            <person name="Tritt A."/>
            <person name="Yoshinaga Y."/>
            <person name="Zwiers L.-H."/>
            <person name="Turgeon B."/>
            <person name="Goodwin S."/>
            <person name="Spatafora J."/>
            <person name="Crous P."/>
            <person name="Grigoriev I."/>
        </authorList>
    </citation>
    <scope>NUCLEOTIDE SEQUENCE</scope>
    <source>
        <strain evidence="10">CBS 121739</strain>
    </source>
</reference>
<dbReference type="GO" id="GO:0016712">
    <property type="term" value="F:oxidoreductase activity, acting on paired donors, with incorporation or reduction of molecular oxygen, reduced flavin or flavoprotein as one donor, and incorporation of one atom of oxygen"/>
    <property type="evidence" value="ECO:0007669"/>
    <property type="project" value="InterPro"/>
</dbReference>
<dbReference type="InterPro" id="IPR001128">
    <property type="entry name" value="Cyt_P450"/>
</dbReference>
<dbReference type="GO" id="GO:0020037">
    <property type="term" value="F:heme binding"/>
    <property type="evidence" value="ECO:0007669"/>
    <property type="project" value="InterPro"/>
</dbReference>
<dbReference type="GO" id="GO:0005506">
    <property type="term" value="F:iron ion binding"/>
    <property type="evidence" value="ECO:0007669"/>
    <property type="project" value="InterPro"/>
</dbReference>
<name>A0A6A6W0U2_9PEZI</name>
<protein>
    <submittedName>
        <fullName evidence="10">Cytochrome P450 alkane hydroxylase-like protein</fullName>
    </submittedName>
</protein>
<dbReference type="AlphaFoldDB" id="A0A6A6W0U2"/>
<dbReference type="EMBL" id="ML996577">
    <property type="protein sequence ID" value="KAF2755550.1"/>
    <property type="molecule type" value="Genomic_DNA"/>
</dbReference>
<dbReference type="RefSeq" id="XP_033598001.1">
    <property type="nucleotide sequence ID" value="XM_033745696.1"/>
</dbReference>
<keyword evidence="11" id="KW-1185">Reference proteome</keyword>
<keyword evidence="9" id="KW-0472">Membrane</keyword>
<dbReference type="GeneID" id="54486750"/>
<dbReference type="PRINTS" id="PR01239">
    <property type="entry name" value="EP450IICYP52"/>
</dbReference>
<evidence type="ECO:0000256" key="3">
    <source>
        <dbReference type="ARBA" id="ARBA00022617"/>
    </source>
</evidence>
<dbReference type="Pfam" id="PF00067">
    <property type="entry name" value="p450"/>
    <property type="match status" value="1"/>
</dbReference>
<evidence type="ECO:0000256" key="9">
    <source>
        <dbReference type="SAM" id="Phobius"/>
    </source>
</evidence>
<evidence type="ECO:0000313" key="11">
    <source>
        <dbReference type="Proteomes" id="UP000799437"/>
    </source>
</evidence>
<keyword evidence="9" id="KW-0812">Transmembrane</keyword>
<dbReference type="CDD" id="cd11063">
    <property type="entry name" value="CYP52"/>
    <property type="match status" value="1"/>
</dbReference>
<keyword evidence="4 8" id="KW-0479">Metal-binding</keyword>
<dbReference type="InterPro" id="IPR002402">
    <property type="entry name" value="Cyt_P450_E_grp-II"/>
</dbReference>
<dbReference type="InterPro" id="IPR002974">
    <property type="entry name" value="Cyt_P450_E_CYP52_ascomycetes"/>
</dbReference>
<dbReference type="PANTHER" id="PTHR24287:SF19">
    <property type="entry name" value="CYTOCHROME P450"/>
    <property type="match status" value="1"/>
</dbReference>
<keyword evidence="6 8" id="KW-0408">Iron</keyword>
<dbReference type="PRINTS" id="PR00464">
    <property type="entry name" value="EP450II"/>
</dbReference>
<keyword evidence="9" id="KW-1133">Transmembrane helix</keyword>
<evidence type="ECO:0000256" key="1">
    <source>
        <dbReference type="ARBA" id="ARBA00001971"/>
    </source>
</evidence>
<dbReference type="Gene3D" id="1.10.630.10">
    <property type="entry name" value="Cytochrome P450"/>
    <property type="match status" value="1"/>
</dbReference>
<dbReference type="InterPro" id="IPR047146">
    <property type="entry name" value="Cyt_P450_E_CYP52_fungi"/>
</dbReference>
<comment type="cofactor">
    <cofactor evidence="1 8">
        <name>heme</name>
        <dbReference type="ChEBI" id="CHEBI:30413"/>
    </cofactor>
</comment>
<comment type="similarity">
    <text evidence="2">Belongs to the cytochrome P450 family.</text>
</comment>
<evidence type="ECO:0000256" key="4">
    <source>
        <dbReference type="ARBA" id="ARBA00022723"/>
    </source>
</evidence>
<accession>A0A6A6W0U2</accession>
<evidence type="ECO:0000313" key="10">
    <source>
        <dbReference type="EMBL" id="KAF2755550.1"/>
    </source>
</evidence>
<keyword evidence="7" id="KW-0503">Monooxygenase</keyword>
<dbReference type="Proteomes" id="UP000799437">
    <property type="component" value="Unassembled WGS sequence"/>
</dbReference>
<dbReference type="PANTHER" id="PTHR24287">
    <property type="entry name" value="P450, PUTATIVE (EUROFUNG)-RELATED"/>
    <property type="match status" value="1"/>
</dbReference>
<feature type="transmembrane region" description="Helical" evidence="9">
    <location>
        <begin position="6"/>
        <end position="25"/>
    </location>
</feature>
<evidence type="ECO:0000256" key="2">
    <source>
        <dbReference type="ARBA" id="ARBA00010617"/>
    </source>
</evidence>
<dbReference type="SUPFAM" id="SSF48264">
    <property type="entry name" value="Cytochrome P450"/>
    <property type="match status" value="1"/>
</dbReference>